<dbReference type="PROSITE" id="PS51158">
    <property type="entry name" value="ALPHA_KINASE"/>
    <property type="match status" value="1"/>
</dbReference>
<evidence type="ECO:0000256" key="2">
    <source>
        <dbReference type="ARBA" id="ARBA00022679"/>
    </source>
</evidence>
<keyword evidence="1" id="KW-0723">Serine/threonine-protein kinase</keyword>
<evidence type="ECO:0000256" key="1">
    <source>
        <dbReference type="ARBA" id="ARBA00022527"/>
    </source>
</evidence>
<dbReference type="InterPro" id="IPR011009">
    <property type="entry name" value="Kinase-like_dom_sf"/>
</dbReference>
<dbReference type="Pfam" id="PF02816">
    <property type="entry name" value="Alpha_kinase"/>
    <property type="match status" value="1"/>
</dbReference>
<keyword evidence="5" id="KW-0067">ATP-binding</keyword>
<organism evidence="7 8">
    <name type="scientific">Mycena venus</name>
    <dbReference type="NCBI Taxonomy" id="2733690"/>
    <lineage>
        <taxon>Eukaryota</taxon>
        <taxon>Fungi</taxon>
        <taxon>Dikarya</taxon>
        <taxon>Basidiomycota</taxon>
        <taxon>Agaricomycotina</taxon>
        <taxon>Agaricomycetes</taxon>
        <taxon>Agaricomycetidae</taxon>
        <taxon>Agaricales</taxon>
        <taxon>Marasmiineae</taxon>
        <taxon>Mycenaceae</taxon>
        <taxon>Mycena</taxon>
    </lineage>
</organism>
<proteinExistence type="predicted"/>
<accession>A0A8H6YAG0</accession>
<dbReference type="Proteomes" id="UP000620124">
    <property type="component" value="Unassembled WGS sequence"/>
</dbReference>
<evidence type="ECO:0000313" key="7">
    <source>
        <dbReference type="EMBL" id="KAF7354500.1"/>
    </source>
</evidence>
<evidence type="ECO:0000259" key="6">
    <source>
        <dbReference type="PROSITE" id="PS51158"/>
    </source>
</evidence>
<dbReference type="OrthoDB" id="3053599at2759"/>
<dbReference type="GO" id="GO:0005524">
    <property type="term" value="F:ATP binding"/>
    <property type="evidence" value="ECO:0007669"/>
    <property type="project" value="UniProtKB-KW"/>
</dbReference>
<sequence>MNSAELRAALELNPRPVPRQHCTAENCNGELGQLLQALNGTLLENWARWFQKCKTCPEFYWHNPPTALGNIPHEVQVRFTISLMCQERNSAVRRLEVAALRAIGSLLGVSRCSLYPDLAPTLQAVFGVVASSNSNSDSGAEPPADPSNATRTFARALNENYAQGYLTRHLNLLDASSRLDAAEKSKSVSDNTVHVILFHTAGKPAQSFFLVNKMPGKFVPVDHSVLAIAIRDGLISYLESPLSKTWCVCDARVPISSSRDVRIILRVSDMSDEDCVGLNVEISRLLIEVSDESDLVKKRSLLALSGCIYVFKYHESTSTSHSESTTTAPVERNIAPLRFPLTWACDMEVGLAQLRSLRQRDRRISLQSAFEQAFPKCAYKSQTVYKHLKIYDDAVKLNIISTFSSLGQAPGEPTVIEISDDDDSDLEYDIMHMRKEVFTYSEGILQSGSVDRYTPTEERAVLICDKFERGHKMKVHLANYATAPHGPIASVAFKRLLNTDTKPWGSREMATWTVGSHLAECQLVFEAFKTRAVGVDLDLAGVDILPTFLFSCEGRTFISQPWECGVRFSVNQLDQQNGAYHILSAFSHFTYQTSNQQSVYVDFQGFRTISGYRVFDSQMHIRDTTDATHIFPAIGCRGAAGVDEFVNGHVCGRVCNALGLNSLPLTFSASSATGST</sequence>
<dbReference type="PANTHER" id="PTHR45992:SF2">
    <property type="entry name" value="EUKARYOTIC ELONGATION FACTOR 2 KINASE"/>
    <property type="match status" value="1"/>
</dbReference>
<name>A0A8H6YAG0_9AGAR</name>
<dbReference type="GO" id="GO:1903013">
    <property type="term" value="P:response to differentiation-inducing factor 1"/>
    <property type="evidence" value="ECO:0007669"/>
    <property type="project" value="TreeGrafter"/>
</dbReference>
<keyword evidence="3" id="KW-0547">Nucleotide-binding</keyword>
<reference evidence="7" key="1">
    <citation type="submission" date="2020-05" db="EMBL/GenBank/DDBJ databases">
        <title>Mycena genomes resolve the evolution of fungal bioluminescence.</title>
        <authorList>
            <person name="Tsai I.J."/>
        </authorList>
    </citation>
    <scope>NUCLEOTIDE SEQUENCE</scope>
    <source>
        <strain evidence="7">CCC161011</strain>
    </source>
</reference>
<dbReference type="EMBL" id="JACAZI010000008">
    <property type="protein sequence ID" value="KAF7354500.1"/>
    <property type="molecule type" value="Genomic_DNA"/>
</dbReference>
<feature type="domain" description="Alpha-type protein kinase" evidence="6">
    <location>
        <begin position="585"/>
        <end position="663"/>
    </location>
</feature>
<dbReference type="GO" id="GO:0004674">
    <property type="term" value="F:protein serine/threonine kinase activity"/>
    <property type="evidence" value="ECO:0007669"/>
    <property type="project" value="UniProtKB-KW"/>
</dbReference>
<dbReference type="PANTHER" id="PTHR45992">
    <property type="entry name" value="EUKARYOTIC ELONGATION FACTOR 2 KINASE-RELATED"/>
    <property type="match status" value="1"/>
</dbReference>
<evidence type="ECO:0000256" key="4">
    <source>
        <dbReference type="ARBA" id="ARBA00022777"/>
    </source>
</evidence>
<keyword evidence="8" id="KW-1185">Reference proteome</keyword>
<dbReference type="InterPro" id="IPR051852">
    <property type="entry name" value="Alpha-type_PK"/>
</dbReference>
<dbReference type="GO" id="GO:0031037">
    <property type="term" value="P:myosin II filament disassembly"/>
    <property type="evidence" value="ECO:0007669"/>
    <property type="project" value="TreeGrafter"/>
</dbReference>
<evidence type="ECO:0000313" key="8">
    <source>
        <dbReference type="Proteomes" id="UP000620124"/>
    </source>
</evidence>
<keyword evidence="2" id="KW-0808">Transferase</keyword>
<dbReference type="AlphaFoldDB" id="A0A8H6YAG0"/>
<gene>
    <name evidence="7" type="ORF">MVEN_01139300</name>
</gene>
<keyword evidence="4" id="KW-0418">Kinase</keyword>
<comment type="caution">
    <text evidence="7">The sequence shown here is derived from an EMBL/GenBank/DDBJ whole genome shotgun (WGS) entry which is preliminary data.</text>
</comment>
<dbReference type="SUPFAM" id="SSF56112">
    <property type="entry name" value="Protein kinase-like (PK-like)"/>
    <property type="match status" value="1"/>
</dbReference>
<dbReference type="Gene3D" id="3.20.200.10">
    <property type="entry name" value="MHCK/EF2 kinase"/>
    <property type="match status" value="1"/>
</dbReference>
<protein>
    <recommendedName>
        <fullName evidence="6">Alpha-type protein kinase domain-containing protein</fullName>
    </recommendedName>
</protein>
<dbReference type="InterPro" id="IPR004166">
    <property type="entry name" value="a-kinase_dom"/>
</dbReference>
<evidence type="ECO:0000256" key="5">
    <source>
        <dbReference type="ARBA" id="ARBA00022840"/>
    </source>
</evidence>
<evidence type="ECO:0000256" key="3">
    <source>
        <dbReference type="ARBA" id="ARBA00022741"/>
    </source>
</evidence>